<feature type="transmembrane region" description="Helical" evidence="2">
    <location>
        <begin position="75"/>
        <end position="94"/>
    </location>
</feature>
<dbReference type="NCBIfam" id="TIGR02098">
    <property type="entry name" value="MJ0042_CXXC"/>
    <property type="match status" value="1"/>
</dbReference>
<keyword evidence="2" id="KW-0472">Membrane</keyword>
<dbReference type="Proteomes" id="UP000190092">
    <property type="component" value="Unassembled WGS sequence"/>
</dbReference>
<evidence type="ECO:0000256" key="1">
    <source>
        <dbReference type="SAM" id="MobiDB-lite"/>
    </source>
</evidence>
<proteinExistence type="predicted"/>
<dbReference type="OrthoDB" id="7159357at2"/>
<evidence type="ECO:0000313" key="5">
    <source>
        <dbReference type="Proteomes" id="UP000190092"/>
    </source>
</evidence>
<dbReference type="RefSeq" id="WP_085932278.1">
    <property type="nucleotide sequence ID" value="NZ_FUWJ01000001.1"/>
</dbReference>
<evidence type="ECO:0000259" key="3">
    <source>
        <dbReference type="Pfam" id="PF13717"/>
    </source>
</evidence>
<dbReference type="EMBL" id="FUWJ01000001">
    <property type="protein sequence ID" value="SJZ34819.1"/>
    <property type="molecule type" value="Genomic_DNA"/>
</dbReference>
<dbReference type="InterPro" id="IPR011723">
    <property type="entry name" value="Znf/thioredoxin_put"/>
</dbReference>
<keyword evidence="2" id="KW-1133">Transmembrane helix</keyword>
<sequence>MIVTCSQCEARYAVDPLAIGPNGRTVQCARCSHRWFQRVEGPKPVPDLVIRPTTPGASLPVPVVAPAKPRWGKRFAIAGVLVVIAAAGVGAFLYRDKLLALRPFGLGFDMSTRSAGSVARAPAPAARATATASEAKADAVASTPSVAAPGPAQLEIDLAASRIELVDGRYVVHGEITNRGGSAGSVSKLVVTFKKGSEILDTRTYPLALGPIAAGDRQSFSQALDNPPAGATDVVPSLE</sequence>
<dbReference type="STRING" id="225324.SAMN02745126_00552"/>
<feature type="region of interest" description="Disordered" evidence="1">
    <location>
        <begin position="219"/>
        <end position="239"/>
    </location>
</feature>
<evidence type="ECO:0000313" key="4">
    <source>
        <dbReference type="EMBL" id="SJZ34819.1"/>
    </source>
</evidence>
<feature type="domain" description="Zinc finger/thioredoxin putative" evidence="3">
    <location>
        <begin position="1"/>
        <end position="36"/>
    </location>
</feature>
<keyword evidence="2" id="KW-0812">Transmembrane</keyword>
<protein>
    <submittedName>
        <fullName evidence="4">MJ0042 family finger-like domain-containing protein</fullName>
    </submittedName>
</protein>
<gene>
    <name evidence="4" type="ORF">SAMN02745126_00552</name>
</gene>
<evidence type="ECO:0000256" key="2">
    <source>
        <dbReference type="SAM" id="Phobius"/>
    </source>
</evidence>
<accession>A0A1T4JXI9</accession>
<dbReference type="Pfam" id="PF13717">
    <property type="entry name" value="Zn_ribbon_4"/>
    <property type="match status" value="1"/>
</dbReference>
<dbReference type="AlphaFoldDB" id="A0A1T4JXI9"/>
<keyword evidence="5" id="KW-1185">Reference proteome</keyword>
<reference evidence="5" key="1">
    <citation type="submission" date="2017-02" db="EMBL/GenBank/DDBJ databases">
        <authorList>
            <person name="Varghese N."/>
            <person name="Submissions S."/>
        </authorList>
    </citation>
    <scope>NUCLEOTIDE SEQUENCE [LARGE SCALE GENOMIC DNA]</scope>
    <source>
        <strain evidence="5">ATCC 27094</strain>
    </source>
</reference>
<name>A0A1T4JXI9_9HYPH</name>
<organism evidence="4 5">
    <name type="scientific">Enhydrobacter aerosaccus</name>
    <dbReference type="NCBI Taxonomy" id="225324"/>
    <lineage>
        <taxon>Bacteria</taxon>
        <taxon>Pseudomonadati</taxon>
        <taxon>Pseudomonadota</taxon>
        <taxon>Alphaproteobacteria</taxon>
        <taxon>Hyphomicrobiales</taxon>
        <taxon>Enhydrobacter</taxon>
    </lineage>
</organism>